<dbReference type="OrthoDB" id="10009520at2759"/>
<dbReference type="EC" id="2.3.2.31" evidence="3"/>
<keyword evidence="6" id="KW-1185">Reference proteome</keyword>
<dbReference type="AlphaFoldDB" id="A0A834GSV8"/>
<evidence type="ECO:0000256" key="2">
    <source>
        <dbReference type="ARBA" id="ARBA00004906"/>
    </source>
</evidence>
<organism evidence="5 6">
    <name type="scientific">Rhododendron simsii</name>
    <name type="common">Sims's rhododendron</name>
    <dbReference type="NCBI Taxonomy" id="118357"/>
    <lineage>
        <taxon>Eukaryota</taxon>
        <taxon>Viridiplantae</taxon>
        <taxon>Streptophyta</taxon>
        <taxon>Embryophyta</taxon>
        <taxon>Tracheophyta</taxon>
        <taxon>Spermatophyta</taxon>
        <taxon>Magnoliopsida</taxon>
        <taxon>eudicotyledons</taxon>
        <taxon>Gunneridae</taxon>
        <taxon>Pentapetalae</taxon>
        <taxon>asterids</taxon>
        <taxon>Ericales</taxon>
        <taxon>Ericaceae</taxon>
        <taxon>Ericoideae</taxon>
        <taxon>Rhodoreae</taxon>
        <taxon>Rhododendron</taxon>
    </lineage>
</organism>
<feature type="domain" description="E3 ubiquitin-protein ligase parkin-like IBR" evidence="4">
    <location>
        <begin position="48"/>
        <end position="83"/>
    </location>
</feature>
<dbReference type="Proteomes" id="UP000626092">
    <property type="component" value="Unassembled WGS sequence"/>
</dbReference>
<evidence type="ECO:0000259" key="4">
    <source>
        <dbReference type="Pfam" id="PF22605"/>
    </source>
</evidence>
<sequence length="171" mass="20024">MLKMMNFVRLNALVVYNSVSVAHSPYSCLLRELWTRKSHDESETVNWITVYTKPCPKCHKSVEKDSSCNLVSCICWQAFCKYKNVLQRSLGNKERTRMSWAVFVEPPHEAMIELIPELFDGKKTLSNIQPKHLETEDKIKGLDVEEQVKENEEMKKEEFGMYQWTRTSNSL</sequence>
<proteinExistence type="predicted"/>
<comment type="catalytic activity">
    <reaction evidence="1">
        <text>[E2 ubiquitin-conjugating enzyme]-S-ubiquitinyl-L-cysteine + [acceptor protein]-L-lysine = [E2 ubiquitin-conjugating enzyme]-L-cysteine + [acceptor protein]-N(6)-ubiquitinyl-L-lysine.</text>
        <dbReference type="EC" id="2.3.2.31"/>
    </reaction>
</comment>
<comment type="pathway">
    <text evidence="2">Protein modification; protein ubiquitination.</text>
</comment>
<evidence type="ECO:0000256" key="1">
    <source>
        <dbReference type="ARBA" id="ARBA00001798"/>
    </source>
</evidence>
<reference evidence="5" key="1">
    <citation type="submission" date="2019-11" db="EMBL/GenBank/DDBJ databases">
        <authorList>
            <person name="Liu Y."/>
            <person name="Hou J."/>
            <person name="Li T.-Q."/>
            <person name="Guan C.-H."/>
            <person name="Wu X."/>
            <person name="Wu H.-Z."/>
            <person name="Ling F."/>
            <person name="Zhang R."/>
            <person name="Shi X.-G."/>
            <person name="Ren J.-P."/>
            <person name="Chen E.-F."/>
            <person name="Sun J.-M."/>
        </authorList>
    </citation>
    <scope>NUCLEOTIDE SEQUENCE</scope>
    <source>
        <strain evidence="5">Adult_tree_wgs_1</strain>
        <tissue evidence="5">Leaves</tissue>
    </source>
</reference>
<evidence type="ECO:0000313" key="6">
    <source>
        <dbReference type="Proteomes" id="UP000626092"/>
    </source>
</evidence>
<evidence type="ECO:0000256" key="3">
    <source>
        <dbReference type="ARBA" id="ARBA00012251"/>
    </source>
</evidence>
<dbReference type="SUPFAM" id="SSF51197">
    <property type="entry name" value="Clavaminate synthase-like"/>
    <property type="match status" value="1"/>
</dbReference>
<evidence type="ECO:0000313" key="5">
    <source>
        <dbReference type="EMBL" id="KAF7140226.1"/>
    </source>
</evidence>
<dbReference type="Pfam" id="PF22605">
    <property type="entry name" value="IBR_2"/>
    <property type="match status" value="1"/>
</dbReference>
<accession>A0A834GSV8</accession>
<protein>
    <recommendedName>
        <fullName evidence="3">RBR-type E3 ubiquitin transferase</fullName>
        <ecNumber evidence="3">2.3.2.31</ecNumber>
    </recommendedName>
</protein>
<gene>
    <name evidence="5" type="ORF">RHSIM_Rhsim06G0105700</name>
</gene>
<dbReference type="InterPro" id="IPR054694">
    <property type="entry name" value="Parkin-like_IBR"/>
</dbReference>
<dbReference type="SUPFAM" id="SSF57850">
    <property type="entry name" value="RING/U-box"/>
    <property type="match status" value="1"/>
</dbReference>
<dbReference type="GO" id="GO:0061630">
    <property type="term" value="F:ubiquitin protein ligase activity"/>
    <property type="evidence" value="ECO:0007669"/>
    <property type="project" value="UniProtKB-EC"/>
</dbReference>
<dbReference type="EMBL" id="WJXA01000006">
    <property type="protein sequence ID" value="KAF7140226.1"/>
    <property type="molecule type" value="Genomic_DNA"/>
</dbReference>
<dbReference type="Gene3D" id="1.20.120.1750">
    <property type="match status" value="1"/>
</dbReference>
<comment type="caution">
    <text evidence="5">The sequence shown here is derived from an EMBL/GenBank/DDBJ whole genome shotgun (WGS) entry which is preliminary data.</text>
</comment>
<name>A0A834GSV8_RHOSS</name>